<sequence length="1017" mass="115611">MNPVWQPALNPPKLDEFSDLSPDAQLIMASLTKKYLQIQELQRPQADPGIYYRRNYAARFGRDAVSQDYHNRSYESNTSNTCNTSTEMDVSPTIENQDYQKQSEFPKRYCASKSDLSDAFPPIETQDYVRLSHSQKQKQFTAENNEKPERRKQNNAVSPSLFSQDLEDVEFLPRSLLFACHENVDPCPLNRASSPEKQDNHLSMELKKENTINDSETHNLLASSCKQNTDYLATDGNQSKYCNEIHASNSNILCKKLDINEHDEGHIDKNDFGMDFSLTSSEIIRVEARFDDKISRQCTAADRVAVKEKSLGIKRGQLEMAENAGLISKNQISTSEVLGTNKSSSISKKLAYLRIPQRTLSQFCTPYKKQKLDPNTEKPYTTDTIWVSNLSEKRLMEICSCILNSKEVLLTLLLDENTSQLSDDGASDSKRKQNLKARDLENQKVPSSHLIFPDTMPTSPNINLLLLSPSNETVYNIFKTFWDELMRCDSRKVCYNYCFDATSVSTCWTVLDPMVAMWILDPDRPAMSFPQIVTALNISQQVKLMSTPSMAAINRDLRNLSTVMKELYQRLMAQDMWELFYKVEMKLTPILAAMEITELKIDTLMLGRFSDVLKKKLLLLEQKAHECVGHTFSMTSHLQLRQVLFEELRLNAMLPQATKLTKTSVGHEPSTSEVALNQLTKYHPLPGIILEHRQLQKLKCTYVDGILSCVKNDKLLTHWDQTAAATGRVTSFQPNVQSIPKVPVTIISINKSYVIDEEKEVEIFARDPFISHEGYSFMAADFQQIELRLLAHLASDPILLQIFNNPESPDIFNELTSQWLSKPALEVTNAEREQTKRVVYSIMYGAGKEKLAEYFGVSVDIAKAMMTSFQAKFPAASEFSKKCISFCQKNGYTTTIFKRRRKFRNIHHPASHLSAQAERQAINFCVQGSAADLCKAAMIQLQLALNCRHHLKARLLIQIHDEILLEVADEHINEVKDIVKRVMESGDSLCGHMAKLKVPIKVSISVGKRWGHMNPIS</sequence>
<dbReference type="AlphaFoldDB" id="A0ABD3VVM1"/>
<dbReference type="PANTHER" id="PTHR10133">
    <property type="entry name" value="DNA POLYMERASE I"/>
    <property type="match status" value="1"/>
</dbReference>
<dbReference type="InterPro" id="IPR001098">
    <property type="entry name" value="DNA-dir_DNA_pol_A_palm_dom"/>
</dbReference>
<dbReference type="SMART" id="SM00482">
    <property type="entry name" value="POLAc"/>
    <property type="match status" value="1"/>
</dbReference>
<dbReference type="FunFam" id="1.10.150.20:FF:000002">
    <property type="entry name" value="DNA polymerase I"/>
    <property type="match status" value="1"/>
</dbReference>
<organism evidence="4 5">
    <name type="scientific">Sinanodonta woodiana</name>
    <name type="common">Chinese pond mussel</name>
    <name type="synonym">Anodonta woodiana</name>
    <dbReference type="NCBI Taxonomy" id="1069815"/>
    <lineage>
        <taxon>Eukaryota</taxon>
        <taxon>Metazoa</taxon>
        <taxon>Spiralia</taxon>
        <taxon>Lophotrochozoa</taxon>
        <taxon>Mollusca</taxon>
        <taxon>Bivalvia</taxon>
        <taxon>Autobranchia</taxon>
        <taxon>Heteroconchia</taxon>
        <taxon>Palaeoheterodonta</taxon>
        <taxon>Unionida</taxon>
        <taxon>Unionoidea</taxon>
        <taxon>Unionidae</taxon>
        <taxon>Unioninae</taxon>
        <taxon>Sinanodonta</taxon>
    </lineage>
</organism>
<protein>
    <recommendedName>
        <fullName evidence="3">DNA-directed DNA polymerase family A palm domain-containing protein</fullName>
    </recommendedName>
</protein>
<dbReference type="GO" id="GO:0006260">
    <property type="term" value="P:DNA replication"/>
    <property type="evidence" value="ECO:0007669"/>
    <property type="project" value="UniProtKB-KW"/>
</dbReference>
<dbReference type="GO" id="GO:0006281">
    <property type="term" value="P:DNA repair"/>
    <property type="evidence" value="ECO:0007669"/>
    <property type="project" value="UniProtKB-ARBA"/>
</dbReference>
<dbReference type="InterPro" id="IPR036397">
    <property type="entry name" value="RNaseH_sf"/>
</dbReference>
<dbReference type="Proteomes" id="UP001634394">
    <property type="component" value="Unassembled WGS sequence"/>
</dbReference>
<evidence type="ECO:0000256" key="2">
    <source>
        <dbReference type="SAM" id="MobiDB-lite"/>
    </source>
</evidence>
<proteinExistence type="predicted"/>
<evidence type="ECO:0000259" key="3">
    <source>
        <dbReference type="SMART" id="SM00482"/>
    </source>
</evidence>
<dbReference type="Gene3D" id="1.10.150.20">
    <property type="entry name" value="5' to 3' exonuclease, C-terminal subdomain"/>
    <property type="match status" value="1"/>
</dbReference>
<evidence type="ECO:0000313" key="4">
    <source>
        <dbReference type="EMBL" id="KAL3865181.1"/>
    </source>
</evidence>
<dbReference type="Gene3D" id="3.30.70.370">
    <property type="match status" value="1"/>
</dbReference>
<accession>A0ABD3VVM1</accession>
<dbReference type="PANTHER" id="PTHR10133:SF27">
    <property type="entry name" value="DNA POLYMERASE NU"/>
    <property type="match status" value="1"/>
</dbReference>
<dbReference type="PRINTS" id="PR00868">
    <property type="entry name" value="DNAPOLI"/>
</dbReference>
<comment type="caution">
    <text evidence="4">The sequence shown here is derived from an EMBL/GenBank/DDBJ whole genome shotgun (WGS) entry which is preliminary data.</text>
</comment>
<dbReference type="Gene3D" id="1.20.1060.10">
    <property type="entry name" value="Taq DNA Polymerase, Chain T, domain 4"/>
    <property type="match status" value="1"/>
</dbReference>
<dbReference type="SUPFAM" id="SSF56672">
    <property type="entry name" value="DNA/RNA polymerases"/>
    <property type="match status" value="1"/>
</dbReference>
<gene>
    <name evidence="4" type="ORF">ACJMK2_006798</name>
</gene>
<dbReference type="InterPro" id="IPR043502">
    <property type="entry name" value="DNA/RNA_pol_sf"/>
</dbReference>
<feature type="region of interest" description="Disordered" evidence="2">
    <location>
        <begin position="132"/>
        <end position="160"/>
    </location>
</feature>
<dbReference type="Pfam" id="PF00476">
    <property type="entry name" value="DNA_pol_A"/>
    <property type="match status" value="1"/>
</dbReference>
<keyword evidence="1" id="KW-0235">DNA replication</keyword>
<feature type="domain" description="DNA-directed DNA polymerase family A palm" evidence="3">
    <location>
        <begin position="762"/>
        <end position="971"/>
    </location>
</feature>
<keyword evidence="5" id="KW-1185">Reference proteome</keyword>
<evidence type="ECO:0000313" key="5">
    <source>
        <dbReference type="Proteomes" id="UP001634394"/>
    </source>
</evidence>
<dbReference type="EMBL" id="JBJQND010000010">
    <property type="protein sequence ID" value="KAL3865181.1"/>
    <property type="molecule type" value="Genomic_DNA"/>
</dbReference>
<evidence type="ECO:0000256" key="1">
    <source>
        <dbReference type="ARBA" id="ARBA00022705"/>
    </source>
</evidence>
<dbReference type="Gene3D" id="3.30.420.10">
    <property type="entry name" value="Ribonuclease H-like superfamily/Ribonuclease H"/>
    <property type="match status" value="1"/>
</dbReference>
<name>A0ABD3VVM1_SINWO</name>
<reference evidence="4 5" key="1">
    <citation type="submission" date="2024-11" db="EMBL/GenBank/DDBJ databases">
        <title>Chromosome-level genome assembly of the freshwater bivalve Anodonta woodiana.</title>
        <authorList>
            <person name="Chen X."/>
        </authorList>
    </citation>
    <scope>NUCLEOTIDE SEQUENCE [LARGE SCALE GENOMIC DNA]</scope>
    <source>
        <strain evidence="4">MN2024</strain>
        <tissue evidence="4">Gills</tissue>
    </source>
</reference>
<dbReference type="InterPro" id="IPR002298">
    <property type="entry name" value="DNA_polymerase_A"/>
</dbReference>
<dbReference type="CDD" id="cd08638">
    <property type="entry name" value="DNA_pol_A_theta"/>
    <property type="match status" value="1"/>
</dbReference>
<feature type="compositionally biased region" description="Polar residues" evidence="2">
    <location>
        <begin position="132"/>
        <end position="143"/>
    </location>
</feature>